<comment type="similarity">
    <text evidence="2 4">Belongs to the pyridoxal phosphate-binding protein YggS/PROSC family.</text>
</comment>
<dbReference type="GO" id="GO:0030170">
    <property type="term" value="F:pyridoxal phosphate binding"/>
    <property type="evidence" value="ECO:0007669"/>
    <property type="project" value="UniProtKB-UniRule"/>
</dbReference>
<sequence>MSSSTSTPAPTPERAVELRANLSEIRDRVKSAYANSPFACSTKEPVLVAVSKYKPASDISGCYEVDQRDFGENYVQELVDKAGQLPQDIRWHFIGTLQSNKAKTLANIPNIYAIHTLTSQKTATALNKYLPETRTTPLNVFIQVNTSGEDNKSGLAPSLPPTSESSELLDLAKHIVHECPRLHLLGLMTIGSLTESLHAKEAGENRDFDVLVRTRDALEVCLVKGEVVGGKGKWGDEQGRLVLSMGMSADFEAAIRAGSGVVRVGSSVFGARPKKEELDSK</sequence>
<evidence type="ECO:0000256" key="3">
    <source>
        <dbReference type="PIRSR" id="PIRSR004848-1"/>
    </source>
</evidence>
<dbReference type="OrthoDB" id="10264196at2759"/>
<dbReference type="Gene3D" id="3.20.20.10">
    <property type="entry name" value="Alanine racemase"/>
    <property type="match status" value="1"/>
</dbReference>
<keyword evidence="1 2" id="KW-0663">Pyridoxal phosphate</keyword>
<organism evidence="6 7">
    <name type="scientific">Gloeophyllum trabeum (strain ATCC 11539 / FP-39264 / Madison 617)</name>
    <name type="common">Brown rot fungus</name>
    <dbReference type="NCBI Taxonomy" id="670483"/>
    <lineage>
        <taxon>Eukaryota</taxon>
        <taxon>Fungi</taxon>
        <taxon>Dikarya</taxon>
        <taxon>Basidiomycota</taxon>
        <taxon>Agaricomycotina</taxon>
        <taxon>Agaricomycetes</taxon>
        <taxon>Gloeophyllales</taxon>
        <taxon>Gloeophyllaceae</taxon>
        <taxon>Gloeophyllum</taxon>
    </lineage>
</organism>
<protein>
    <recommendedName>
        <fullName evidence="2">Pyridoxal phosphate homeostasis protein</fullName>
        <shortName evidence="2">PLP homeostasis protein</shortName>
    </recommendedName>
</protein>
<dbReference type="NCBIfam" id="TIGR00044">
    <property type="entry name" value="YggS family pyridoxal phosphate-dependent enzyme"/>
    <property type="match status" value="1"/>
</dbReference>
<dbReference type="KEGG" id="gtr:GLOTRDRAFT_46655"/>
<dbReference type="HOGENOM" id="CLU_059988_2_0_1"/>
<dbReference type="EMBL" id="KB469307">
    <property type="protein sequence ID" value="EPQ52451.1"/>
    <property type="molecule type" value="Genomic_DNA"/>
</dbReference>
<dbReference type="PROSITE" id="PS01211">
    <property type="entry name" value="UPF0001"/>
    <property type="match status" value="1"/>
</dbReference>
<dbReference type="AlphaFoldDB" id="S7PXV6"/>
<dbReference type="PIRSF" id="PIRSF004848">
    <property type="entry name" value="YBL036c_PLPDEIII"/>
    <property type="match status" value="1"/>
</dbReference>
<dbReference type="PANTHER" id="PTHR10146:SF14">
    <property type="entry name" value="PYRIDOXAL PHOSPHATE HOMEOSTASIS PROTEIN"/>
    <property type="match status" value="1"/>
</dbReference>
<comment type="function">
    <text evidence="2">Pyridoxal 5'-phosphate (PLP)-binding protein, which may be involved in intracellular homeostatic regulation of pyridoxal 5'-phosphate (PLP), the active form of vitamin B6.</text>
</comment>
<dbReference type="Pfam" id="PF01168">
    <property type="entry name" value="Ala_racemase_N"/>
    <property type="match status" value="1"/>
</dbReference>
<dbReference type="InterPro" id="IPR011078">
    <property type="entry name" value="PyrdxlP_homeostasis"/>
</dbReference>
<accession>S7PXV6</accession>
<dbReference type="InterPro" id="IPR029066">
    <property type="entry name" value="PLP-binding_barrel"/>
</dbReference>
<dbReference type="STRING" id="670483.S7PXV6"/>
<evidence type="ECO:0000256" key="2">
    <source>
        <dbReference type="HAMAP-Rule" id="MF_03225"/>
    </source>
</evidence>
<keyword evidence="7" id="KW-1185">Reference proteome</keyword>
<dbReference type="RefSeq" id="XP_007868692.1">
    <property type="nucleotide sequence ID" value="XM_007870501.1"/>
</dbReference>
<dbReference type="FunFam" id="3.20.20.10:FF:000018">
    <property type="entry name" value="Pyridoxal phosphate homeostasis protein"/>
    <property type="match status" value="1"/>
</dbReference>
<dbReference type="SUPFAM" id="SSF51419">
    <property type="entry name" value="PLP-binding barrel"/>
    <property type="match status" value="1"/>
</dbReference>
<feature type="domain" description="Alanine racemase N-terminal" evidence="5">
    <location>
        <begin position="66"/>
        <end position="273"/>
    </location>
</feature>
<evidence type="ECO:0000313" key="7">
    <source>
        <dbReference type="Proteomes" id="UP000030669"/>
    </source>
</evidence>
<evidence type="ECO:0000256" key="4">
    <source>
        <dbReference type="RuleBase" id="RU004514"/>
    </source>
</evidence>
<proteinExistence type="inferred from homology"/>
<dbReference type="OMA" id="PLEWHMI"/>
<evidence type="ECO:0000256" key="1">
    <source>
        <dbReference type="ARBA" id="ARBA00022898"/>
    </source>
</evidence>
<feature type="modified residue" description="N6-(pyridoxal phosphate)lysine" evidence="2 3">
    <location>
        <position position="52"/>
    </location>
</feature>
<dbReference type="GeneID" id="19306453"/>
<dbReference type="PANTHER" id="PTHR10146">
    <property type="entry name" value="PROLINE SYNTHETASE CO-TRANSCRIBED BACTERIAL HOMOLOG PROTEIN"/>
    <property type="match status" value="1"/>
</dbReference>
<dbReference type="HAMAP" id="MF_02087">
    <property type="entry name" value="PLP_homeostasis"/>
    <property type="match status" value="1"/>
</dbReference>
<evidence type="ECO:0000259" key="5">
    <source>
        <dbReference type="Pfam" id="PF01168"/>
    </source>
</evidence>
<dbReference type="InterPro" id="IPR001608">
    <property type="entry name" value="Ala_racemase_N"/>
</dbReference>
<reference evidence="6 7" key="1">
    <citation type="journal article" date="2012" name="Science">
        <title>The Paleozoic origin of enzymatic lignin decomposition reconstructed from 31 fungal genomes.</title>
        <authorList>
            <person name="Floudas D."/>
            <person name="Binder M."/>
            <person name="Riley R."/>
            <person name="Barry K."/>
            <person name="Blanchette R.A."/>
            <person name="Henrissat B."/>
            <person name="Martinez A.T."/>
            <person name="Otillar R."/>
            <person name="Spatafora J.W."/>
            <person name="Yadav J.S."/>
            <person name="Aerts A."/>
            <person name="Benoit I."/>
            <person name="Boyd A."/>
            <person name="Carlson A."/>
            <person name="Copeland A."/>
            <person name="Coutinho P.M."/>
            <person name="de Vries R.P."/>
            <person name="Ferreira P."/>
            <person name="Findley K."/>
            <person name="Foster B."/>
            <person name="Gaskell J."/>
            <person name="Glotzer D."/>
            <person name="Gorecki P."/>
            <person name="Heitman J."/>
            <person name="Hesse C."/>
            <person name="Hori C."/>
            <person name="Igarashi K."/>
            <person name="Jurgens J.A."/>
            <person name="Kallen N."/>
            <person name="Kersten P."/>
            <person name="Kohler A."/>
            <person name="Kuees U."/>
            <person name="Kumar T.K.A."/>
            <person name="Kuo A."/>
            <person name="LaButti K."/>
            <person name="Larrondo L.F."/>
            <person name="Lindquist E."/>
            <person name="Ling A."/>
            <person name="Lombard V."/>
            <person name="Lucas S."/>
            <person name="Lundell T."/>
            <person name="Martin R."/>
            <person name="McLaughlin D.J."/>
            <person name="Morgenstern I."/>
            <person name="Morin E."/>
            <person name="Murat C."/>
            <person name="Nagy L.G."/>
            <person name="Nolan M."/>
            <person name="Ohm R.A."/>
            <person name="Patyshakuliyeva A."/>
            <person name="Rokas A."/>
            <person name="Ruiz-Duenas F.J."/>
            <person name="Sabat G."/>
            <person name="Salamov A."/>
            <person name="Samejima M."/>
            <person name="Schmutz J."/>
            <person name="Slot J.C."/>
            <person name="St John F."/>
            <person name="Stenlid J."/>
            <person name="Sun H."/>
            <person name="Sun S."/>
            <person name="Syed K."/>
            <person name="Tsang A."/>
            <person name="Wiebenga A."/>
            <person name="Young D."/>
            <person name="Pisabarro A."/>
            <person name="Eastwood D.C."/>
            <person name="Martin F."/>
            <person name="Cullen D."/>
            <person name="Grigoriev I.V."/>
            <person name="Hibbett D.S."/>
        </authorList>
    </citation>
    <scope>NUCLEOTIDE SEQUENCE [LARGE SCALE GENOMIC DNA]</scope>
    <source>
        <strain evidence="6 7">ATCC 11539</strain>
    </source>
</reference>
<dbReference type="Proteomes" id="UP000030669">
    <property type="component" value="Unassembled WGS sequence"/>
</dbReference>
<gene>
    <name evidence="6" type="ORF">GLOTRDRAFT_46655</name>
</gene>
<comment type="cofactor">
    <cofactor evidence="3">
        <name>pyridoxal 5'-phosphate</name>
        <dbReference type="ChEBI" id="CHEBI:597326"/>
    </cofactor>
</comment>
<name>S7PXV6_GLOTA</name>
<dbReference type="CDD" id="cd06822">
    <property type="entry name" value="PLPDE_III_YBL036c_euk"/>
    <property type="match status" value="1"/>
</dbReference>
<evidence type="ECO:0000313" key="6">
    <source>
        <dbReference type="EMBL" id="EPQ52451.1"/>
    </source>
</evidence>
<dbReference type="eggNOG" id="KOG3157">
    <property type="taxonomic scope" value="Eukaryota"/>
</dbReference>